<evidence type="ECO:0000256" key="7">
    <source>
        <dbReference type="SAM" id="SignalP"/>
    </source>
</evidence>
<feature type="compositionally biased region" description="Low complexity" evidence="5">
    <location>
        <begin position="273"/>
        <end position="297"/>
    </location>
</feature>
<dbReference type="GeneID" id="63740127"/>
<keyword evidence="2 6" id="KW-0812">Transmembrane</keyword>
<feature type="compositionally biased region" description="Polar residues" evidence="5">
    <location>
        <begin position="334"/>
        <end position="361"/>
    </location>
</feature>
<evidence type="ECO:0000313" key="8">
    <source>
        <dbReference type="EMBL" id="KHN96383.1"/>
    </source>
</evidence>
<reference evidence="8 9" key="1">
    <citation type="journal article" date="2014" name="Proc. Natl. Acad. Sci. U.S.A.">
        <title>Trajectory and genomic determinants of fungal-pathogen speciation and host adaptation.</title>
        <authorList>
            <person name="Hu X."/>
            <person name="Xiao G."/>
            <person name="Zheng P."/>
            <person name="Shang Y."/>
            <person name="Su Y."/>
            <person name="Zhang X."/>
            <person name="Liu X."/>
            <person name="Zhan S."/>
            <person name="St Leger R.J."/>
            <person name="Wang C."/>
        </authorList>
    </citation>
    <scope>NUCLEOTIDE SEQUENCE [LARGE SCALE GENOMIC DNA]</scope>
    <source>
        <strain evidence="8 9">ARSEF 1941</strain>
    </source>
</reference>
<feature type="region of interest" description="Disordered" evidence="5">
    <location>
        <begin position="324"/>
        <end position="406"/>
    </location>
</feature>
<comment type="caution">
    <text evidence="8">The sequence shown here is derived from an EMBL/GenBank/DDBJ whole genome shotgun (WGS) entry which is preliminary data.</text>
</comment>
<protein>
    <submittedName>
        <fullName evidence="8">Uncharacterized protein</fullName>
    </submittedName>
</protein>
<proteinExistence type="predicted"/>
<dbReference type="STRING" id="1081103.A0A0B2WQU5"/>
<sequence>MLRQRVLSVLVSALGGKVVADRPSDQSICDYYASQRYGASNDTTQLRLMQGIVAYAYAGGETLPNAAANSTGIFNTGQFNGYDVYLRPWFDGSRATTNLNDQAVGVNWLDGGGTQPLISFLNGSTQTAEIKSGTNQYTLFTHWYYVFGKIFGCSRYKGFVGTSFTPLTPAYVHKFMDLNQTEVGYFIEQFIAASRYYGFSDADASTLSTFMNARYNIRCSPPLDGQLYSICFAKECPLAAPNAECGAYSNVQPYGLAGSTSQGSGTPPPPPTTTTTPSSPTASTATPTTPAAAPSSLSGGAVAAAAGLLAAAMCLFFRRRRRADAATPPGPSMLDSTWSPAFSSQPAYSSNLRDSYSSQSPHAGVASAAADARPQAALASSSPPPPQELDTRNPAGGPAYYGKYAH</sequence>
<feature type="compositionally biased region" description="Low complexity" evidence="5">
    <location>
        <begin position="366"/>
        <end position="381"/>
    </location>
</feature>
<keyword evidence="7" id="KW-0732">Signal</keyword>
<evidence type="ECO:0000256" key="3">
    <source>
        <dbReference type="ARBA" id="ARBA00022989"/>
    </source>
</evidence>
<gene>
    <name evidence="8" type="ORF">MAM_05672</name>
</gene>
<dbReference type="Proteomes" id="UP000030816">
    <property type="component" value="Unassembled WGS sequence"/>
</dbReference>
<evidence type="ECO:0000256" key="1">
    <source>
        <dbReference type="ARBA" id="ARBA00004167"/>
    </source>
</evidence>
<dbReference type="InterPro" id="IPR051694">
    <property type="entry name" value="Immunoregulatory_rcpt-like"/>
</dbReference>
<evidence type="ECO:0000256" key="4">
    <source>
        <dbReference type="ARBA" id="ARBA00023136"/>
    </source>
</evidence>
<keyword evidence="9" id="KW-1185">Reference proteome</keyword>
<dbReference type="GO" id="GO:0016020">
    <property type="term" value="C:membrane"/>
    <property type="evidence" value="ECO:0007669"/>
    <property type="project" value="UniProtKB-SubCell"/>
</dbReference>
<keyword evidence="3 6" id="KW-1133">Transmembrane helix</keyword>
<feature type="transmembrane region" description="Helical" evidence="6">
    <location>
        <begin position="297"/>
        <end position="317"/>
    </location>
</feature>
<dbReference type="GO" id="GO:0071944">
    <property type="term" value="C:cell periphery"/>
    <property type="evidence" value="ECO:0007669"/>
    <property type="project" value="UniProtKB-ARBA"/>
</dbReference>
<dbReference type="HOGENOM" id="CLU_037449_2_1_1"/>
<accession>A0A0B2WQU5</accession>
<dbReference type="EMBL" id="AZHE01000015">
    <property type="protein sequence ID" value="KHN96383.1"/>
    <property type="molecule type" value="Genomic_DNA"/>
</dbReference>
<feature type="signal peptide" evidence="7">
    <location>
        <begin position="1"/>
        <end position="20"/>
    </location>
</feature>
<evidence type="ECO:0000256" key="6">
    <source>
        <dbReference type="SAM" id="Phobius"/>
    </source>
</evidence>
<dbReference type="PANTHER" id="PTHR15549">
    <property type="entry name" value="PAIRED IMMUNOGLOBULIN-LIKE TYPE 2 RECEPTOR"/>
    <property type="match status" value="1"/>
</dbReference>
<evidence type="ECO:0000256" key="5">
    <source>
        <dbReference type="SAM" id="MobiDB-lite"/>
    </source>
</evidence>
<organism evidence="8 9">
    <name type="scientific">Metarhizium album (strain ARSEF 1941)</name>
    <dbReference type="NCBI Taxonomy" id="1081103"/>
    <lineage>
        <taxon>Eukaryota</taxon>
        <taxon>Fungi</taxon>
        <taxon>Dikarya</taxon>
        <taxon>Ascomycota</taxon>
        <taxon>Pezizomycotina</taxon>
        <taxon>Sordariomycetes</taxon>
        <taxon>Hypocreomycetidae</taxon>
        <taxon>Hypocreales</taxon>
        <taxon>Clavicipitaceae</taxon>
        <taxon>Metarhizium</taxon>
    </lineage>
</organism>
<name>A0A0B2WQU5_METAS</name>
<comment type="subcellular location">
    <subcellularLocation>
        <location evidence="1">Membrane</location>
        <topology evidence="1">Single-pass membrane protein</topology>
    </subcellularLocation>
</comment>
<dbReference type="RefSeq" id="XP_040677449.1">
    <property type="nucleotide sequence ID" value="XM_040824470.1"/>
</dbReference>
<keyword evidence="4 6" id="KW-0472">Membrane</keyword>
<dbReference type="AlphaFoldDB" id="A0A0B2WQU5"/>
<feature type="chain" id="PRO_5002079445" evidence="7">
    <location>
        <begin position="21"/>
        <end position="406"/>
    </location>
</feature>
<evidence type="ECO:0000313" key="9">
    <source>
        <dbReference type="Proteomes" id="UP000030816"/>
    </source>
</evidence>
<dbReference type="OrthoDB" id="2110578at2759"/>
<dbReference type="PANTHER" id="PTHR15549:SF33">
    <property type="entry name" value="MEMBRANE PROTEIN WSC4, PUTATIVE (AFU_ORTHOLOGUE AFUA_5G09020)-RELATED"/>
    <property type="match status" value="1"/>
</dbReference>
<feature type="region of interest" description="Disordered" evidence="5">
    <location>
        <begin position="258"/>
        <end position="297"/>
    </location>
</feature>
<evidence type="ECO:0000256" key="2">
    <source>
        <dbReference type="ARBA" id="ARBA00022692"/>
    </source>
</evidence>